<evidence type="ECO:0000259" key="13">
    <source>
        <dbReference type="PROSITE" id="PS50885"/>
    </source>
</evidence>
<comment type="similarity">
    <text evidence="8">Belongs to the methyl-accepting chemotaxis (MCP) protein family.</text>
</comment>
<dbReference type="GO" id="GO:0007165">
    <property type="term" value="P:signal transduction"/>
    <property type="evidence" value="ECO:0007669"/>
    <property type="project" value="UniProtKB-KW"/>
</dbReference>
<sequence>MNIGIASGGATLLIPKYKKPKKKKNPVNQTEKKKQKIQKGSTKIRKQKSQKELSKQGRMISIRTRFISAILLISIIPLIAVAFFIQNNNSGILIEKEQDAMQKLAVSKAQSIEQWFSSQLSEMQVAAASDVMKTMNAERILPYINMLENRSDEFETMFVIDKEGTVLTHTLKGSIGADYSKQSYVPSVFGGKSVFSEVLISEETGNRVVIAATPIINDKGLIVGILAGAANLEDLIDTYLAEEESSNSITLVDGQGIIQEHPSDDLIGSKFEEANIGALRSYIEKSTQEAGISRFDYENEEYIITYTPIQSIGYGLSIYTPSDEILADSNALKNTTILMICIAAVLIVLVTFIIVRSITKPILVLSAKMERIATGDLTTRVINTKRRDEIGQLSNNFNLMIDNIKHLVSEIKKASDNVLSSSEELSASSDETVQATEQIAASIQTIASNTETQVSFTDNAKTVVTNISNGITAIADNIQQTNEISSKAVDASSSGSEVIGNTITFMKTVEEKTNAASDTINGLGKKSSEINDIISVITDIASQTNLLALNAAIEAARAGEYGRGFAVVADEVRKLAEQSSKASGQISDLIKDIQNEIALSIQAMDEGNSAVNDGKELVIRAGSEFENIAQAVDKVSIHMKEILNESQHIKSSSEKMVDEIEHISKISIEASRNTQEIASASEQQNGSMEEIAASADNLAIMAENLKSAAQAFKM</sequence>
<keyword evidence="5 11" id="KW-1133">Transmembrane helix</keyword>
<dbReference type="GO" id="GO:0006935">
    <property type="term" value="P:chemotaxis"/>
    <property type="evidence" value="ECO:0007669"/>
    <property type="project" value="UniProtKB-KW"/>
</dbReference>
<dbReference type="Gene3D" id="1.10.287.950">
    <property type="entry name" value="Methyl-accepting chemotaxis protein"/>
    <property type="match status" value="1"/>
</dbReference>
<dbReference type="InterPro" id="IPR033479">
    <property type="entry name" value="dCache_1"/>
</dbReference>
<evidence type="ECO:0000256" key="4">
    <source>
        <dbReference type="ARBA" id="ARBA00022692"/>
    </source>
</evidence>
<accession>A0A0A3HRB1</accession>
<protein>
    <recommendedName>
        <fullName evidence="16">Chemotaxis protein</fullName>
    </recommendedName>
</protein>
<dbReference type="PROSITE" id="PS50111">
    <property type="entry name" value="CHEMOTAXIS_TRANSDUC_2"/>
    <property type="match status" value="1"/>
</dbReference>
<evidence type="ECO:0000313" key="14">
    <source>
        <dbReference type="EMBL" id="KGR74934.1"/>
    </source>
</evidence>
<dbReference type="Gene3D" id="1.10.8.500">
    <property type="entry name" value="HAMP domain in histidine kinase"/>
    <property type="match status" value="1"/>
</dbReference>
<dbReference type="EMBL" id="JPVO01000053">
    <property type="protein sequence ID" value="KGR74934.1"/>
    <property type="molecule type" value="Genomic_DNA"/>
</dbReference>
<proteinExistence type="inferred from homology"/>
<keyword evidence="2" id="KW-1003">Cell membrane</keyword>
<dbReference type="InterPro" id="IPR029151">
    <property type="entry name" value="Sensor-like_sf"/>
</dbReference>
<evidence type="ECO:0008006" key="16">
    <source>
        <dbReference type="Google" id="ProtNLM"/>
    </source>
</evidence>
<evidence type="ECO:0000256" key="7">
    <source>
        <dbReference type="ARBA" id="ARBA00023224"/>
    </source>
</evidence>
<evidence type="ECO:0000256" key="10">
    <source>
        <dbReference type="SAM" id="MobiDB-lite"/>
    </source>
</evidence>
<dbReference type="eggNOG" id="COG0840">
    <property type="taxonomic scope" value="Bacteria"/>
</dbReference>
<dbReference type="CDD" id="cd12914">
    <property type="entry name" value="PDC1_DGC_like"/>
    <property type="match status" value="1"/>
</dbReference>
<keyword evidence="15" id="KW-1185">Reference proteome</keyword>
<evidence type="ECO:0000256" key="8">
    <source>
        <dbReference type="ARBA" id="ARBA00029447"/>
    </source>
</evidence>
<feature type="compositionally biased region" description="Basic residues" evidence="10">
    <location>
        <begin position="16"/>
        <end position="25"/>
    </location>
</feature>
<feature type="compositionally biased region" description="Basic residues" evidence="10">
    <location>
        <begin position="33"/>
        <end position="48"/>
    </location>
</feature>
<dbReference type="Pfam" id="PF00672">
    <property type="entry name" value="HAMP"/>
    <property type="match status" value="1"/>
</dbReference>
<dbReference type="SMART" id="SM00283">
    <property type="entry name" value="MA"/>
    <property type="match status" value="1"/>
</dbReference>
<dbReference type="AlphaFoldDB" id="A0A0A3HRB1"/>
<comment type="caution">
    <text evidence="14">The sequence shown here is derived from an EMBL/GenBank/DDBJ whole genome shotgun (WGS) entry which is preliminary data.</text>
</comment>
<feature type="transmembrane region" description="Helical" evidence="11">
    <location>
        <begin position="66"/>
        <end position="85"/>
    </location>
</feature>
<comment type="subcellular location">
    <subcellularLocation>
        <location evidence="1">Cell membrane</location>
        <topology evidence="1">Multi-pass membrane protein</topology>
    </subcellularLocation>
</comment>
<dbReference type="PANTHER" id="PTHR32089:SF112">
    <property type="entry name" value="LYSOZYME-LIKE PROTEIN-RELATED"/>
    <property type="match status" value="1"/>
</dbReference>
<dbReference type="Pfam" id="PF00015">
    <property type="entry name" value="MCPsignal"/>
    <property type="match status" value="1"/>
</dbReference>
<evidence type="ECO:0000256" key="3">
    <source>
        <dbReference type="ARBA" id="ARBA00022500"/>
    </source>
</evidence>
<evidence type="ECO:0000256" key="2">
    <source>
        <dbReference type="ARBA" id="ARBA00022475"/>
    </source>
</evidence>
<name>A0A0A3HRB1_9BACL</name>
<dbReference type="Pfam" id="PF02743">
    <property type="entry name" value="dCache_1"/>
    <property type="match status" value="1"/>
</dbReference>
<evidence type="ECO:0000256" key="9">
    <source>
        <dbReference type="PROSITE-ProRule" id="PRU00284"/>
    </source>
</evidence>
<dbReference type="Proteomes" id="UP000030408">
    <property type="component" value="Unassembled WGS sequence"/>
</dbReference>
<keyword evidence="7 9" id="KW-0807">Transducer</keyword>
<dbReference type="CDD" id="cd06225">
    <property type="entry name" value="HAMP"/>
    <property type="match status" value="1"/>
</dbReference>
<feature type="domain" description="HAMP" evidence="13">
    <location>
        <begin position="356"/>
        <end position="409"/>
    </location>
</feature>
<dbReference type="SUPFAM" id="SSF103190">
    <property type="entry name" value="Sensory domain-like"/>
    <property type="match status" value="1"/>
</dbReference>
<keyword evidence="4 11" id="KW-0812">Transmembrane</keyword>
<organism evidence="14 15">
    <name type="scientific">Ureibacillus sinduriensis BLB-1 = JCM 15800</name>
    <dbReference type="NCBI Taxonomy" id="1384057"/>
    <lineage>
        <taxon>Bacteria</taxon>
        <taxon>Bacillati</taxon>
        <taxon>Bacillota</taxon>
        <taxon>Bacilli</taxon>
        <taxon>Bacillales</taxon>
        <taxon>Caryophanaceae</taxon>
        <taxon>Ureibacillus</taxon>
    </lineage>
</organism>
<dbReference type="STRING" id="1384057.CD33_14450"/>
<dbReference type="CDD" id="cd11386">
    <property type="entry name" value="MCP_signal"/>
    <property type="match status" value="1"/>
</dbReference>
<evidence type="ECO:0000259" key="12">
    <source>
        <dbReference type="PROSITE" id="PS50111"/>
    </source>
</evidence>
<dbReference type="SMART" id="SM00304">
    <property type="entry name" value="HAMP"/>
    <property type="match status" value="1"/>
</dbReference>
<feature type="region of interest" description="Disordered" evidence="10">
    <location>
        <begin position="16"/>
        <end position="54"/>
    </location>
</feature>
<feature type="domain" description="Methyl-accepting transducer" evidence="12">
    <location>
        <begin position="428"/>
        <end position="699"/>
    </location>
</feature>
<evidence type="ECO:0000313" key="15">
    <source>
        <dbReference type="Proteomes" id="UP000030408"/>
    </source>
</evidence>
<dbReference type="GO" id="GO:0005886">
    <property type="term" value="C:plasma membrane"/>
    <property type="evidence" value="ECO:0007669"/>
    <property type="project" value="UniProtKB-SubCell"/>
</dbReference>
<keyword evidence="3" id="KW-0145">Chemotaxis</keyword>
<dbReference type="Gene3D" id="3.30.450.20">
    <property type="entry name" value="PAS domain"/>
    <property type="match status" value="1"/>
</dbReference>
<gene>
    <name evidence="14" type="ORF">CD33_14450</name>
</gene>
<feature type="transmembrane region" description="Helical" evidence="11">
    <location>
        <begin position="337"/>
        <end position="359"/>
    </location>
</feature>
<evidence type="ECO:0000256" key="1">
    <source>
        <dbReference type="ARBA" id="ARBA00004651"/>
    </source>
</evidence>
<evidence type="ECO:0000256" key="6">
    <source>
        <dbReference type="ARBA" id="ARBA00023136"/>
    </source>
</evidence>
<dbReference type="PANTHER" id="PTHR32089">
    <property type="entry name" value="METHYL-ACCEPTING CHEMOTAXIS PROTEIN MCPB"/>
    <property type="match status" value="1"/>
</dbReference>
<keyword evidence="6 11" id="KW-0472">Membrane</keyword>
<dbReference type="SUPFAM" id="SSF58104">
    <property type="entry name" value="Methyl-accepting chemotaxis protein (MCP) signaling domain"/>
    <property type="match status" value="1"/>
</dbReference>
<evidence type="ECO:0000256" key="5">
    <source>
        <dbReference type="ARBA" id="ARBA00022989"/>
    </source>
</evidence>
<evidence type="ECO:0000256" key="11">
    <source>
        <dbReference type="SAM" id="Phobius"/>
    </source>
</evidence>
<dbReference type="InterPro" id="IPR003660">
    <property type="entry name" value="HAMP_dom"/>
</dbReference>
<dbReference type="PROSITE" id="PS50885">
    <property type="entry name" value="HAMP"/>
    <property type="match status" value="1"/>
</dbReference>
<dbReference type="InterPro" id="IPR004089">
    <property type="entry name" value="MCPsignal_dom"/>
</dbReference>
<reference evidence="14 15" key="1">
    <citation type="submission" date="2014-02" db="EMBL/GenBank/DDBJ databases">
        <title>Draft genome sequence of Lysinibacillus sinduriensis JCM 15800.</title>
        <authorList>
            <person name="Zhang F."/>
            <person name="Wang G."/>
            <person name="Zhang L."/>
        </authorList>
    </citation>
    <scope>NUCLEOTIDE SEQUENCE [LARGE SCALE GENOMIC DNA]</scope>
    <source>
        <strain evidence="14 15">JCM 15800</strain>
    </source>
</reference>